<organism evidence="2 3">
    <name type="scientific">Portunus trituberculatus</name>
    <name type="common">Swimming crab</name>
    <name type="synonym">Neptunus trituberculatus</name>
    <dbReference type="NCBI Taxonomy" id="210409"/>
    <lineage>
        <taxon>Eukaryota</taxon>
        <taxon>Metazoa</taxon>
        <taxon>Ecdysozoa</taxon>
        <taxon>Arthropoda</taxon>
        <taxon>Crustacea</taxon>
        <taxon>Multicrustacea</taxon>
        <taxon>Malacostraca</taxon>
        <taxon>Eumalacostraca</taxon>
        <taxon>Eucarida</taxon>
        <taxon>Decapoda</taxon>
        <taxon>Pleocyemata</taxon>
        <taxon>Brachyura</taxon>
        <taxon>Eubrachyura</taxon>
        <taxon>Portunoidea</taxon>
        <taxon>Portunidae</taxon>
        <taxon>Portuninae</taxon>
        <taxon>Portunus</taxon>
    </lineage>
</organism>
<protein>
    <submittedName>
        <fullName evidence="2">Uncharacterized protein</fullName>
    </submittedName>
</protein>
<sequence>MGGVASCQGRWKGGGTTRGEREALGNRISRQQEVWHSRAVTPCHANHLPPPPPSPPPLLLHLNQATPVNSVLSQLLLLLPPPPPPPPPPSYCHHHHHRHYHHHHHHRCRIKVCKVTCIRYVLCSSLLHSYLSKSVSQSVLVSQLIFLVYKVVRRESVSHSLWL</sequence>
<evidence type="ECO:0000256" key="1">
    <source>
        <dbReference type="SAM" id="MobiDB-lite"/>
    </source>
</evidence>
<dbReference type="EMBL" id="VSRR010097272">
    <property type="protein sequence ID" value="MPC94102.1"/>
    <property type="molecule type" value="Genomic_DNA"/>
</dbReference>
<dbReference type="SUPFAM" id="SSF101447">
    <property type="entry name" value="Formin homology 2 domain (FH2 domain)"/>
    <property type="match status" value="1"/>
</dbReference>
<reference evidence="2 3" key="1">
    <citation type="submission" date="2019-05" db="EMBL/GenBank/DDBJ databases">
        <title>Another draft genome of Portunus trituberculatus and its Hox gene families provides insights of decapod evolution.</title>
        <authorList>
            <person name="Jeong J.-H."/>
            <person name="Song I."/>
            <person name="Kim S."/>
            <person name="Choi T."/>
            <person name="Kim D."/>
            <person name="Ryu S."/>
            <person name="Kim W."/>
        </authorList>
    </citation>
    <scope>NUCLEOTIDE SEQUENCE [LARGE SCALE GENOMIC DNA]</scope>
    <source>
        <tissue evidence="2">Muscle</tissue>
    </source>
</reference>
<comment type="caution">
    <text evidence="2">The sequence shown here is derived from an EMBL/GenBank/DDBJ whole genome shotgun (WGS) entry which is preliminary data.</text>
</comment>
<name>A0A5B7JD15_PORTR</name>
<dbReference type="Proteomes" id="UP000324222">
    <property type="component" value="Unassembled WGS sequence"/>
</dbReference>
<gene>
    <name evidence="2" type="ORF">E2C01_089254</name>
</gene>
<feature type="region of interest" description="Disordered" evidence="1">
    <location>
        <begin position="1"/>
        <end position="26"/>
    </location>
</feature>
<evidence type="ECO:0000313" key="3">
    <source>
        <dbReference type="Proteomes" id="UP000324222"/>
    </source>
</evidence>
<keyword evidence="3" id="KW-1185">Reference proteome</keyword>
<dbReference type="AlphaFoldDB" id="A0A5B7JD15"/>
<accession>A0A5B7JD15</accession>
<proteinExistence type="predicted"/>
<evidence type="ECO:0000313" key="2">
    <source>
        <dbReference type="EMBL" id="MPC94102.1"/>
    </source>
</evidence>